<evidence type="ECO:0000313" key="2">
    <source>
        <dbReference type="EMBL" id="MFC4727156.1"/>
    </source>
</evidence>
<dbReference type="EMBL" id="JBHSGG010000003">
    <property type="protein sequence ID" value="MFC4727156.1"/>
    <property type="molecule type" value="Genomic_DNA"/>
</dbReference>
<proteinExistence type="predicted"/>
<accession>A0ABV9NFV7</accession>
<dbReference type="PRINTS" id="PR01994">
    <property type="entry name" value="ANTIREPRESSR"/>
</dbReference>
<protein>
    <submittedName>
        <fullName evidence="2">Phage antirepressor N-terminal domain-containing protein</fullName>
    </submittedName>
</protein>
<dbReference type="Proteomes" id="UP001595892">
    <property type="component" value="Unassembled WGS sequence"/>
</dbReference>
<organism evidence="2 3">
    <name type="scientific">Coralloluteibacterium thermophilum</name>
    <dbReference type="NCBI Taxonomy" id="2707049"/>
    <lineage>
        <taxon>Bacteria</taxon>
        <taxon>Pseudomonadati</taxon>
        <taxon>Pseudomonadota</taxon>
        <taxon>Gammaproteobacteria</taxon>
        <taxon>Lysobacterales</taxon>
        <taxon>Lysobacteraceae</taxon>
        <taxon>Coralloluteibacterium</taxon>
    </lineage>
</organism>
<feature type="domain" description="Antirepressor protein ant N-terminal" evidence="1">
    <location>
        <begin position="7"/>
        <end position="117"/>
    </location>
</feature>
<reference evidence="3" key="1">
    <citation type="journal article" date="2019" name="Int. J. Syst. Evol. Microbiol.">
        <title>The Global Catalogue of Microorganisms (GCM) 10K type strain sequencing project: providing services to taxonomists for standard genome sequencing and annotation.</title>
        <authorList>
            <consortium name="The Broad Institute Genomics Platform"/>
            <consortium name="The Broad Institute Genome Sequencing Center for Infectious Disease"/>
            <person name="Wu L."/>
            <person name="Ma J."/>
        </authorList>
    </citation>
    <scope>NUCLEOTIDE SEQUENCE [LARGE SCALE GENOMIC DNA]</scope>
    <source>
        <strain evidence="3">CGMCC 1.13574</strain>
    </source>
</reference>
<dbReference type="InterPro" id="IPR018875">
    <property type="entry name" value="Antirepressor_Ant_N"/>
</dbReference>
<evidence type="ECO:0000259" key="1">
    <source>
        <dbReference type="Pfam" id="PF10547"/>
    </source>
</evidence>
<gene>
    <name evidence="2" type="ORF">ACFO3Q_03100</name>
</gene>
<evidence type="ECO:0000313" key="3">
    <source>
        <dbReference type="Proteomes" id="UP001595892"/>
    </source>
</evidence>
<dbReference type="Pfam" id="PF10547">
    <property type="entry name" value="P22_AR_N"/>
    <property type="match status" value="1"/>
</dbReference>
<sequence>MSAAPVRVEFAGATLLGVVDRGVAWVAMRPIVEGMGLDWKSQHKKITDDEVLGATVVEKTMVAEDGKRRSMVCLPEEFLQGWLFKINPNKVSPVIREKVVRYQRECYRVLHQAFTGGVRDRVLAIDSKRAMARVVTDMLSEVMEEAGRVPKRHHFMNEHRLCNLALRGEFGAIDEKSLSAEDAWKLAEIRKKDAVLIVRFPDYKDRKPKLLDFAAGLTARLPRRLQNLEDAA</sequence>
<name>A0ABV9NFV7_9GAMM</name>
<keyword evidence="3" id="KW-1185">Reference proteome</keyword>
<comment type="caution">
    <text evidence="2">The sequence shown here is derived from an EMBL/GenBank/DDBJ whole genome shotgun (WGS) entry which is preliminary data.</text>
</comment>
<dbReference type="RefSeq" id="WP_377003164.1">
    <property type="nucleotide sequence ID" value="NZ_JBHSGG010000003.1"/>
</dbReference>